<feature type="domain" description="YbaK/aminoacyl-tRNA synthetase-associated" evidence="1">
    <location>
        <begin position="20"/>
        <end position="126"/>
    </location>
</feature>
<dbReference type="InterPro" id="IPR036754">
    <property type="entry name" value="YbaK/aa-tRNA-synt-asso_dom_sf"/>
</dbReference>
<proteinExistence type="predicted"/>
<dbReference type="RefSeq" id="WP_012308961.1">
    <property type="nucleotide sequence ID" value="NC_010482.1"/>
</dbReference>
<dbReference type="STRING" id="374847.Kcr_0306"/>
<dbReference type="Gene3D" id="3.90.960.10">
    <property type="entry name" value="YbaK/aminoacyl-tRNA synthetase-associated domain"/>
    <property type="match status" value="1"/>
</dbReference>
<dbReference type="EMBL" id="CP000968">
    <property type="protein sequence ID" value="ACB07064.1"/>
    <property type="molecule type" value="Genomic_DNA"/>
</dbReference>
<dbReference type="InParanoid" id="B1L3N5"/>
<dbReference type="GO" id="GO:0002161">
    <property type="term" value="F:aminoacyl-tRNA deacylase activity"/>
    <property type="evidence" value="ECO:0000318"/>
    <property type="project" value="GO_Central"/>
</dbReference>
<gene>
    <name evidence="2" type="ordered locus">Kcr_0306</name>
</gene>
<dbReference type="eggNOG" id="arCOG04332">
    <property type="taxonomic scope" value="Archaea"/>
</dbReference>
<dbReference type="HOGENOM" id="CLU_094875_0_0_2"/>
<dbReference type="Pfam" id="PF04073">
    <property type="entry name" value="tRNA_edit"/>
    <property type="match status" value="1"/>
</dbReference>
<dbReference type="AlphaFoldDB" id="B1L3N5"/>
<dbReference type="InterPro" id="IPR007214">
    <property type="entry name" value="YbaK/aa-tRNA-synth-assoc-dom"/>
</dbReference>
<dbReference type="GO" id="GO:0106074">
    <property type="term" value="P:aminoacyl-tRNA metabolism involved in translational fidelity"/>
    <property type="evidence" value="ECO:0000318"/>
    <property type="project" value="GO_Central"/>
</dbReference>
<dbReference type="EnsemblBacteria" id="ACB07064">
    <property type="protein sequence ID" value="ACB07064"/>
    <property type="gene ID" value="Kcr_0306"/>
</dbReference>
<protein>
    <submittedName>
        <fullName evidence="2">YbaK/prolyl-tRNA synthetase associated region</fullName>
    </submittedName>
</protein>
<organism evidence="2 3">
    <name type="scientific">Korarchaeum cryptofilum (strain OPF8)</name>
    <dbReference type="NCBI Taxonomy" id="374847"/>
    <lineage>
        <taxon>Archaea</taxon>
        <taxon>Thermoproteota</taxon>
        <taxon>Candidatus Korarchaeia</taxon>
        <taxon>Candidatus Korarchaeales</taxon>
        <taxon>Candidatus Korarchaeaceae</taxon>
        <taxon>Candidatus Korarchaeum</taxon>
    </lineage>
</organism>
<dbReference type="PANTHER" id="PTHR30411:SF1">
    <property type="entry name" value="CYTOPLASMIC PROTEIN"/>
    <property type="match status" value="1"/>
</dbReference>
<name>B1L3N5_KORCO</name>
<sequence length="140" mass="15518">MSIEDIVRKLGGRIIEVGRDVVTVKQAARELGVEEGQIIKSLVVITEEGPLLAILDGTSRLDLSKLRGRLARPEEVKELTGFEVGEVPPVGIPMRTLIDRKVMERRVVYGGGGSRRRLIEISPERIAEYQGAEIMDISDR</sequence>
<evidence type="ECO:0000313" key="2">
    <source>
        <dbReference type="EMBL" id="ACB07064.1"/>
    </source>
</evidence>
<evidence type="ECO:0000313" key="3">
    <source>
        <dbReference type="Proteomes" id="UP000001686"/>
    </source>
</evidence>
<dbReference type="OrthoDB" id="27691at2157"/>
<evidence type="ECO:0000259" key="1">
    <source>
        <dbReference type="Pfam" id="PF04073"/>
    </source>
</evidence>
<dbReference type="PANTHER" id="PTHR30411">
    <property type="entry name" value="CYTOPLASMIC PROTEIN"/>
    <property type="match status" value="1"/>
</dbReference>
<dbReference type="GeneID" id="6093594"/>
<dbReference type="SUPFAM" id="SSF55826">
    <property type="entry name" value="YbaK/ProRS associated domain"/>
    <property type="match status" value="1"/>
</dbReference>
<keyword evidence="3" id="KW-1185">Reference proteome</keyword>
<dbReference type="Proteomes" id="UP000001686">
    <property type="component" value="Chromosome"/>
</dbReference>
<dbReference type="KEGG" id="kcr:Kcr_0306"/>
<accession>B1L3N5</accession>
<reference evidence="2 3" key="1">
    <citation type="journal article" date="2008" name="Proc. Natl. Acad. Sci. U.S.A.">
        <title>A korarchaeal genome reveals new insights into the evolution of the Archaea.</title>
        <authorList>
            <person name="Elkins J.G."/>
            <person name="Podar M."/>
            <person name="Graham D.E."/>
            <person name="Makarova K.S."/>
            <person name="Wolf Y."/>
            <person name="Randau L."/>
            <person name="Hedlund B.P."/>
            <person name="Brochier-Armanet C."/>
            <person name="Kunin V."/>
            <person name="Anderson I."/>
            <person name="Lapidus A."/>
            <person name="Goltsman E."/>
            <person name="Barry K."/>
            <person name="Koonin E.V."/>
            <person name="Hugenholtz P."/>
            <person name="Kyrpides N."/>
            <person name="Wanner G."/>
            <person name="Richardson P."/>
            <person name="Keller M."/>
            <person name="Stetter K.O."/>
        </authorList>
    </citation>
    <scope>NUCLEOTIDE SEQUENCE [LARGE SCALE GENOMIC DNA]</scope>
    <source>
        <strain evidence="3">OPF8</strain>
    </source>
</reference>
<dbReference type="PhylomeDB" id="B1L3N5"/>